<evidence type="ECO:0008006" key="3">
    <source>
        <dbReference type="Google" id="ProtNLM"/>
    </source>
</evidence>
<gene>
    <name evidence="1" type="ORF">Bealeia1_01557</name>
</gene>
<evidence type="ECO:0000313" key="1">
    <source>
        <dbReference type="EMBL" id="WVX67356.1"/>
    </source>
</evidence>
<sequence length="401" mass="46173">MRRVFYVAFFISSLCFEASLGAVSGRINREPYEEVQMEDKIRSYLPAQGTAETQDLVPKLVKLNSELHASISRTPFTLKELLCLERPNESGDLDLVFPNALLLKVAAAIPTTKEEKFVIQTAQEAWAHRPFYIDGRNLETNLYILKNFSFLTYVVMGPGLDFSSEYFNILLTRKLTGFGYLEVTGSPLMQSFPPHKVVFENSRETLRYFFVDQSSIFQANDIQTIPFAATELWFSNQSDLAWNHFKNISPLVESLTLLYNPQIKNQIPSTITWPQNLSSLTLDFNEITTEFIGNLPKALRKLKLEGVQHLPKSSLQKLPNTLKWLRLKNCQFCEERLFNSFDFGWNNFVSYLNYGLSYLEVNNCPDIKKEDLTSFASSYGHTLVYVPPPRSLYSYFDSYFE</sequence>
<evidence type="ECO:0000313" key="2">
    <source>
        <dbReference type="Proteomes" id="UP001330434"/>
    </source>
</evidence>
<dbReference type="Gene3D" id="3.80.10.10">
    <property type="entry name" value="Ribonuclease Inhibitor"/>
    <property type="match status" value="1"/>
</dbReference>
<dbReference type="InterPro" id="IPR032675">
    <property type="entry name" value="LRR_dom_sf"/>
</dbReference>
<name>A0ABZ2C4H1_9PROT</name>
<organism evidence="1 2">
    <name type="scientific">Candidatus Bealeia paramacronuclearis</name>
    <dbReference type="NCBI Taxonomy" id="1921001"/>
    <lineage>
        <taxon>Bacteria</taxon>
        <taxon>Pseudomonadati</taxon>
        <taxon>Pseudomonadota</taxon>
        <taxon>Alphaproteobacteria</taxon>
        <taxon>Holosporales</taxon>
        <taxon>Holosporaceae</taxon>
        <taxon>Candidatus Bealeia</taxon>
    </lineage>
</organism>
<dbReference type="SUPFAM" id="SSF52047">
    <property type="entry name" value="RNI-like"/>
    <property type="match status" value="1"/>
</dbReference>
<dbReference type="Proteomes" id="UP001330434">
    <property type="component" value="Chromosome"/>
</dbReference>
<keyword evidence="2" id="KW-1185">Reference proteome</keyword>
<proteinExistence type="predicted"/>
<accession>A0ABZ2C4H1</accession>
<dbReference type="RefSeq" id="WP_331256124.1">
    <property type="nucleotide sequence ID" value="NZ_CP133270.1"/>
</dbReference>
<reference evidence="1 2" key="1">
    <citation type="journal article" date="2024" name="Environ. Microbiol.">
        <title>Novel evolutionary insights on the interactions of the Holosporales (Alphaproteobacteria) with eukaryotic hosts from comparative genomics.</title>
        <authorList>
            <person name="Giovannini M."/>
            <person name="Petroni G."/>
            <person name="Castelli M."/>
        </authorList>
    </citation>
    <scope>NUCLEOTIDE SEQUENCE [LARGE SCALE GENOMIC DNA]</scope>
    <source>
        <strain evidence="1 2">US_Bl 15I1</strain>
    </source>
</reference>
<dbReference type="EMBL" id="CP133270">
    <property type="protein sequence ID" value="WVX67356.1"/>
    <property type="molecule type" value="Genomic_DNA"/>
</dbReference>
<protein>
    <recommendedName>
        <fullName evidence="3">Leucine-rich repeat domain-containing protein</fullName>
    </recommendedName>
</protein>